<dbReference type="Pfam" id="PF13244">
    <property type="entry name" value="MbhD"/>
    <property type="match status" value="1"/>
</dbReference>
<dbReference type="PANTHER" id="PTHR33932">
    <property type="entry name" value="NA(+)/H(+) ANTIPORTER SUBUNIT B"/>
    <property type="match status" value="1"/>
</dbReference>
<feature type="transmembrane region" description="Helical" evidence="7">
    <location>
        <begin position="285"/>
        <end position="303"/>
    </location>
</feature>
<dbReference type="RefSeq" id="WP_211868824.1">
    <property type="nucleotide sequence ID" value="NZ_JAAEDI010000011.1"/>
</dbReference>
<dbReference type="Pfam" id="PF04039">
    <property type="entry name" value="MnhB"/>
    <property type="match status" value="1"/>
</dbReference>
<gene>
    <name evidence="10" type="ORF">GXW78_11340</name>
</gene>
<feature type="domain" description="MrpA C-terminal/MbhD" evidence="9">
    <location>
        <begin position="10"/>
        <end position="74"/>
    </location>
</feature>
<keyword evidence="3" id="KW-1003">Cell membrane</keyword>
<feature type="transmembrane region" description="Helical" evidence="7">
    <location>
        <begin position="248"/>
        <end position="273"/>
    </location>
</feature>
<dbReference type="InterPro" id="IPR025383">
    <property type="entry name" value="MrpA_C/MbhD"/>
</dbReference>
<evidence type="ECO:0000313" key="11">
    <source>
        <dbReference type="Proteomes" id="UP000698752"/>
    </source>
</evidence>
<evidence type="ECO:0000256" key="6">
    <source>
        <dbReference type="ARBA" id="ARBA00023136"/>
    </source>
</evidence>
<keyword evidence="5 7" id="KW-1133">Transmembrane helix</keyword>
<dbReference type="Proteomes" id="UP000698752">
    <property type="component" value="Unassembled WGS sequence"/>
</dbReference>
<dbReference type="PANTHER" id="PTHR33932:SF4">
    <property type="entry name" value="NA(+)_H(+) ANTIPORTER SUBUNIT B"/>
    <property type="match status" value="1"/>
</dbReference>
<sequence>MIADLLLAAAIAAVATGSVLARRAFTAVALFIAYGLLLSLAWVRLAAPDVAMTEAAIGAGLSGVLLLGAVRRLGPHADAPANLPPGLLLTALIGIGCAGVAAALGAAILWLPEPAPTLAPQVAAALPTTGLGNAVTGVLMSFRGLDTLLEAAVVVLAVIAVWSLAPDGGWGSAPGARQPVVGRGPLSLLARMLPPIGIVVAAHILWVGADAPGGKFQAAAILAAMWLLPWLAGLATPPRIAAPWLRMAVVAGPVLFIVVGLAGAAVEGAFLAYPPGWAKPLIKSIEVVLTASIAVALALLVMGPPEPDAPR</sequence>
<comment type="caution">
    <text evidence="10">The sequence shown here is derived from an EMBL/GenBank/DDBJ whole genome shotgun (WGS) entry which is preliminary data.</text>
</comment>
<comment type="similarity">
    <text evidence="2">Belongs to the CPA3 antiporters (TC 2.A.63) subunit B family.</text>
</comment>
<evidence type="ECO:0000259" key="8">
    <source>
        <dbReference type="Pfam" id="PF04039"/>
    </source>
</evidence>
<feature type="transmembrane region" description="Helical" evidence="7">
    <location>
        <begin position="31"/>
        <end position="47"/>
    </location>
</feature>
<feature type="transmembrane region" description="Helical" evidence="7">
    <location>
        <begin position="86"/>
        <end position="110"/>
    </location>
</feature>
<name>A0ABS5EGV9_9PROT</name>
<feature type="domain" description="Na+/H+ antiporter MnhB subunit-related protein" evidence="8">
    <location>
        <begin position="186"/>
        <end position="302"/>
    </location>
</feature>
<feature type="transmembrane region" description="Helical" evidence="7">
    <location>
        <begin position="54"/>
        <end position="74"/>
    </location>
</feature>
<dbReference type="InterPro" id="IPR050622">
    <property type="entry name" value="CPA3_antiporter_subunitB"/>
</dbReference>
<evidence type="ECO:0000256" key="1">
    <source>
        <dbReference type="ARBA" id="ARBA00004651"/>
    </source>
</evidence>
<feature type="transmembrane region" description="Helical" evidence="7">
    <location>
        <begin position="148"/>
        <end position="165"/>
    </location>
</feature>
<evidence type="ECO:0000259" key="9">
    <source>
        <dbReference type="Pfam" id="PF13244"/>
    </source>
</evidence>
<keyword evidence="6 7" id="KW-0472">Membrane</keyword>
<feature type="transmembrane region" description="Helical" evidence="7">
    <location>
        <begin position="186"/>
        <end position="206"/>
    </location>
</feature>
<keyword evidence="4 7" id="KW-0812">Transmembrane</keyword>
<evidence type="ECO:0000256" key="3">
    <source>
        <dbReference type="ARBA" id="ARBA00022475"/>
    </source>
</evidence>
<dbReference type="InterPro" id="IPR007182">
    <property type="entry name" value="MnhB"/>
</dbReference>
<dbReference type="EMBL" id="JAAEDI010000011">
    <property type="protein sequence ID" value="MBR0650257.1"/>
    <property type="molecule type" value="Genomic_DNA"/>
</dbReference>
<comment type="subcellular location">
    <subcellularLocation>
        <location evidence="1">Cell membrane</location>
        <topology evidence="1">Multi-pass membrane protein</topology>
    </subcellularLocation>
</comment>
<evidence type="ECO:0000256" key="2">
    <source>
        <dbReference type="ARBA" id="ARBA00009425"/>
    </source>
</evidence>
<reference evidence="11" key="1">
    <citation type="journal article" date="2021" name="Syst. Appl. Microbiol.">
        <title>Roseomonas hellenica sp. nov., isolated from roots of wild-growing Alkanna tinctoria.</title>
        <authorList>
            <person name="Rat A."/>
            <person name="Naranjo H.D."/>
            <person name="Lebbe L."/>
            <person name="Cnockaert M."/>
            <person name="Krigas N."/>
            <person name="Grigoriadou K."/>
            <person name="Maloupa E."/>
            <person name="Willems A."/>
        </authorList>
    </citation>
    <scope>NUCLEOTIDE SEQUENCE [LARGE SCALE GENOMIC DNA]</scope>
    <source>
        <strain evidence="11">LMG 31159</strain>
    </source>
</reference>
<organism evidence="10 11">
    <name type="scientific">Neoroseomonas terrae</name>
    <dbReference type="NCBI Taxonomy" id="424799"/>
    <lineage>
        <taxon>Bacteria</taxon>
        <taxon>Pseudomonadati</taxon>
        <taxon>Pseudomonadota</taxon>
        <taxon>Alphaproteobacteria</taxon>
        <taxon>Acetobacterales</taxon>
        <taxon>Acetobacteraceae</taxon>
        <taxon>Neoroseomonas</taxon>
    </lineage>
</organism>
<accession>A0ABS5EGV9</accession>
<keyword evidence="11" id="KW-1185">Reference proteome</keyword>
<evidence type="ECO:0000256" key="7">
    <source>
        <dbReference type="SAM" id="Phobius"/>
    </source>
</evidence>
<evidence type="ECO:0000313" key="10">
    <source>
        <dbReference type="EMBL" id="MBR0650257.1"/>
    </source>
</evidence>
<protein>
    <submittedName>
        <fullName evidence="10">DUF4040 domain-containing protein</fullName>
    </submittedName>
</protein>
<evidence type="ECO:0000256" key="4">
    <source>
        <dbReference type="ARBA" id="ARBA00022692"/>
    </source>
</evidence>
<feature type="transmembrane region" description="Helical" evidence="7">
    <location>
        <begin position="218"/>
        <end position="236"/>
    </location>
</feature>
<proteinExistence type="inferred from homology"/>
<feature type="transmembrane region" description="Helical" evidence="7">
    <location>
        <begin position="122"/>
        <end position="142"/>
    </location>
</feature>
<evidence type="ECO:0000256" key="5">
    <source>
        <dbReference type="ARBA" id="ARBA00022989"/>
    </source>
</evidence>